<reference evidence="2" key="1">
    <citation type="journal article" date="2017" name="Nat. Microbiol.">
        <title>Global analysis of biosynthetic gene clusters reveals vast potential of secondary metabolite production in Penicillium species.</title>
        <authorList>
            <person name="Nielsen J.C."/>
            <person name="Grijseels S."/>
            <person name="Prigent S."/>
            <person name="Ji B."/>
            <person name="Dainat J."/>
            <person name="Nielsen K.F."/>
            <person name="Frisvad J.C."/>
            <person name="Workman M."/>
            <person name="Nielsen J."/>
        </authorList>
    </citation>
    <scope>NUCLEOTIDE SEQUENCE [LARGE SCALE GENOMIC DNA]</scope>
    <source>
        <strain evidence="2">IBT 31811</strain>
    </source>
</reference>
<keyword evidence="2" id="KW-1185">Reference proteome</keyword>
<dbReference type="Proteomes" id="UP000191672">
    <property type="component" value="Unassembled WGS sequence"/>
</dbReference>
<proteinExistence type="predicted"/>
<gene>
    <name evidence="1" type="ORF">PENANT_c073G02679</name>
</gene>
<dbReference type="AlphaFoldDB" id="A0A1V6PPP8"/>
<sequence length="18" mass="2076">MDTLNGFSRRSTSTRYPS</sequence>
<protein>
    <submittedName>
        <fullName evidence="1">Uncharacterized protein</fullName>
    </submittedName>
</protein>
<organism evidence="1 2">
    <name type="scientific">Penicillium antarcticum</name>
    <dbReference type="NCBI Taxonomy" id="416450"/>
    <lineage>
        <taxon>Eukaryota</taxon>
        <taxon>Fungi</taxon>
        <taxon>Dikarya</taxon>
        <taxon>Ascomycota</taxon>
        <taxon>Pezizomycotina</taxon>
        <taxon>Eurotiomycetes</taxon>
        <taxon>Eurotiomycetidae</taxon>
        <taxon>Eurotiales</taxon>
        <taxon>Aspergillaceae</taxon>
        <taxon>Penicillium</taxon>
    </lineage>
</organism>
<evidence type="ECO:0000313" key="2">
    <source>
        <dbReference type="Proteomes" id="UP000191672"/>
    </source>
</evidence>
<name>A0A1V6PPP8_9EURO</name>
<dbReference type="EMBL" id="MDYN01000073">
    <property type="protein sequence ID" value="OQD78901.1"/>
    <property type="molecule type" value="Genomic_DNA"/>
</dbReference>
<accession>A0A1V6PPP8</accession>
<comment type="caution">
    <text evidence="1">The sequence shown here is derived from an EMBL/GenBank/DDBJ whole genome shotgun (WGS) entry which is preliminary data.</text>
</comment>
<evidence type="ECO:0000313" key="1">
    <source>
        <dbReference type="EMBL" id="OQD78901.1"/>
    </source>
</evidence>